<reference evidence="7" key="1">
    <citation type="submission" date="2020-10" db="EMBL/GenBank/DDBJ databases">
        <authorList>
            <person name="Gilroy R."/>
        </authorList>
    </citation>
    <scope>NUCLEOTIDE SEQUENCE</scope>
    <source>
        <strain evidence="7">CHK178-757</strain>
    </source>
</reference>
<evidence type="ECO:0000256" key="1">
    <source>
        <dbReference type="ARBA" id="ARBA00004945"/>
    </source>
</evidence>
<keyword evidence="3" id="KW-0028">Amino-acid biosynthesis</keyword>
<dbReference type="GO" id="GO:0008782">
    <property type="term" value="F:adenosylhomocysteine nucleosidase activity"/>
    <property type="evidence" value="ECO:0007669"/>
    <property type="project" value="UniProtKB-EC"/>
</dbReference>
<dbReference type="PANTHER" id="PTHR46832">
    <property type="entry name" value="5'-METHYLTHIOADENOSINE/S-ADENOSYLHOMOCYSTEINE NUCLEOSIDASE"/>
    <property type="match status" value="1"/>
</dbReference>
<dbReference type="Pfam" id="PF01048">
    <property type="entry name" value="PNP_UDP_1"/>
    <property type="match status" value="1"/>
</dbReference>
<dbReference type="NCBIfam" id="TIGR01704">
    <property type="entry name" value="MTA_SAH-Nsdase"/>
    <property type="match status" value="1"/>
</dbReference>
<dbReference type="Gene3D" id="3.40.50.1580">
    <property type="entry name" value="Nucleoside phosphorylase domain"/>
    <property type="match status" value="1"/>
</dbReference>
<dbReference type="GO" id="GO:0008930">
    <property type="term" value="F:methylthioadenosine nucleosidase activity"/>
    <property type="evidence" value="ECO:0007669"/>
    <property type="project" value="InterPro"/>
</dbReference>
<accession>A0A9D1F3E9</accession>
<dbReference type="SUPFAM" id="SSF53167">
    <property type="entry name" value="Purine and uridine phosphorylases"/>
    <property type="match status" value="1"/>
</dbReference>
<dbReference type="GO" id="GO:0019509">
    <property type="term" value="P:L-methionine salvage from methylthioadenosine"/>
    <property type="evidence" value="ECO:0007669"/>
    <property type="project" value="InterPro"/>
</dbReference>
<gene>
    <name evidence="7" type="primary">mtnN</name>
    <name evidence="7" type="ORF">IAB46_04885</name>
</gene>
<evidence type="ECO:0000256" key="4">
    <source>
        <dbReference type="ARBA" id="ARBA00022801"/>
    </source>
</evidence>
<dbReference type="AlphaFoldDB" id="A0A9D1F3E9"/>
<sequence>MVFGVLPQRRTCHEVWHFMRRRQRNGAIAAQVLIDTFKCDRIINGGTAGGMDPCIRLFDTVVATEAAYHDVEGSILTEFHPWLPSVFMPSDPALLDLARQAAEKLKTSHHTVFGRMVTGEQFIVDENRDKINEMLAPLSVDMETAAIAHVCYVNRIPFISIRSITDTASHSGEENFERNCEKASWLSAEFVRMMLAQI</sequence>
<keyword evidence="7" id="KW-0326">Glycosidase</keyword>
<dbReference type="GO" id="GO:0009164">
    <property type="term" value="P:nucleoside catabolic process"/>
    <property type="evidence" value="ECO:0007669"/>
    <property type="project" value="InterPro"/>
</dbReference>
<dbReference type="GO" id="GO:0019284">
    <property type="term" value="P:L-methionine salvage from S-adenosylmethionine"/>
    <property type="evidence" value="ECO:0007669"/>
    <property type="project" value="TreeGrafter"/>
</dbReference>
<dbReference type="CDD" id="cd09008">
    <property type="entry name" value="MTAN"/>
    <property type="match status" value="1"/>
</dbReference>
<dbReference type="PANTHER" id="PTHR46832:SF1">
    <property type="entry name" value="5'-METHYLTHIOADENOSINE_S-ADENOSYLHOMOCYSTEINE NUCLEOSIDASE"/>
    <property type="match status" value="1"/>
</dbReference>
<dbReference type="GO" id="GO:0005829">
    <property type="term" value="C:cytosol"/>
    <property type="evidence" value="ECO:0007669"/>
    <property type="project" value="TreeGrafter"/>
</dbReference>
<protein>
    <recommendedName>
        <fullName evidence="2">adenosylhomocysteine nucleosidase</fullName>
        <ecNumber evidence="2">3.2.2.9</ecNumber>
    </recommendedName>
</protein>
<dbReference type="InterPro" id="IPR035994">
    <property type="entry name" value="Nucleoside_phosphorylase_sf"/>
</dbReference>
<reference evidence="7" key="2">
    <citation type="journal article" date="2021" name="PeerJ">
        <title>Extensive microbial diversity within the chicken gut microbiome revealed by metagenomics and culture.</title>
        <authorList>
            <person name="Gilroy R."/>
            <person name="Ravi A."/>
            <person name="Getino M."/>
            <person name="Pursley I."/>
            <person name="Horton D.L."/>
            <person name="Alikhan N.F."/>
            <person name="Baker D."/>
            <person name="Gharbi K."/>
            <person name="Hall N."/>
            <person name="Watson M."/>
            <person name="Adriaenssens E.M."/>
            <person name="Foster-Nyarko E."/>
            <person name="Jarju S."/>
            <person name="Secka A."/>
            <person name="Antonio M."/>
            <person name="Oren A."/>
            <person name="Chaudhuri R.R."/>
            <person name="La Ragione R."/>
            <person name="Hildebrand F."/>
            <person name="Pallen M.J."/>
        </authorList>
    </citation>
    <scope>NUCLEOTIDE SEQUENCE</scope>
    <source>
        <strain evidence="7">CHK178-757</strain>
    </source>
</reference>
<evidence type="ECO:0000313" key="8">
    <source>
        <dbReference type="Proteomes" id="UP000823927"/>
    </source>
</evidence>
<name>A0A9D1F3E9_9FIRM</name>
<evidence type="ECO:0000256" key="5">
    <source>
        <dbReference type="ARBA" id="ARBA00023167"/>
    </source>
</evidence>
<proteinExistence type="predicted"/>
<evidence type="ECO:0000313" key="7">
    <source>
        <dbReference type="EMBL" id="HIS46895.1"/>
    </source>
</evidence>
<feature type="domain" description="Nucleoside phosphorylase" evidence="6">
    <location>
        <begin position="26"/>
        <end position="194"/>
    </location>
</feature>
<keyword evidence="4 7" id="KW-0378">Hydrolase</keyword>
<comment type="caution">
    <text evidence="7">The sequence shown here is derived from an EMBL/GenBank/DDBJ whole genome shotgun (WGS) entry which is preliminary data.</text>
</comment>
<organism evidence="7 8">
    <name type="scientific">Candidatus Scybalocola faecigallinarum</name>
    <dbReference type="NCBI Taxonomy" id="2840941"/>
    <lineage>
        <taxon>Bacteria</taxon>
        <taxon>Bacillati</taxon>
        <taxon>Bacillota</taxon>
        <taxon>Clostridia</taxon>
        <taxon>Lachnospirales</taxon>
        <taxon>Lachnospiraceae</taxon>
        <taxon>Lachnospiraceae incertae sedis</taxon>
        <taxon>Candidatus Scybalocola (ex Gilroy et al. 2021)</taxon>
    </lineage>
</organism>
<keyword evidence="5" id="KW-0486">Methionine biosynthesis</keyword>
<dbReference type="InterPro" id="IPR000845">
    <property type="entry name" value="Nucleoside_phosphorylase_d"/>
</dbReference>
<evidence type="ECO:0000256" key="3">
    <source>
        <dbReference type="ARBA" id="ARBA00022605"/>
    </source>
</evidence>
<evidence type="ECO:0000259" key="6">
    <source>
        <dbReference type="Pfam" id="PF01048"/>
    </source>
</evidence>
<dbReference type="InterPro" id="IPR010049">
    <property type="entry name" value="MTA_SAH_Nsdase"/>
</dbReference>
<dbReference type="Proteomes" id="UP000823927">
    <property type="component" value="Unassembled WGS sequence"/>
</dbReference>
<dbReference type="EMBL" id="DVIT01000019">
    <property type="protein sequence ID" value="HIS46895.1"/>
    <property type="molecule type" value="Genomic_DNA"/>
</dbReference>
<evidence type="ECO:0000256" key="2">
    <source>
        <dbReference type="ARBA" id="ARBA00011974"/>
    </source>
</evidence>
<comment type="pathway">
    <text evidence="1">Amino-acid biosynthesis; L-methionine biosynthesis via salvage pathway; S-methyl-5-thio-alpha-D-ribose 1-phosphate from S-methyl-5'-thioadenosine (hydrolase route): step 1/2.</text>
</comment>
<dbReference type="EC" id="3.2.2.9" evidence="2"/>